<dbReference type="EMBL" id="JBICCN010000056">
    <property type="protein sequence ID" value="KAL3097004.1"/>
    <property type="molecule type" value="Genomic_DNA"/>
</dbReference>
<evidence type="ECO:0000313" key="2">
    <source>
        <dbReference type="Proteomes" id="UP001620645"/>
    </source>
</evidence>
<organism evidence="1 2">
    <name type="scientific">Heterodera schachtii</name>
    <name type="common">Sugarbeet cyst nematode worm</name>
    <name type="synonym">Tylenchus schachtii</name>
    <dbReference type="NCBI Taxonomy" id="97005"/>
    <lineage>
        <taxon>Eukaryota</taxon>
        <taxon>Metazoa</taxon>
        <taxon>Ecdysozoa</taxon>
        <taxon>Nematoda</taxon>
        <taxon>Chromadorea</taxon>
        <taxon>Rhabditida</taxon>
        <taxon>Tylenchina</taxon>
        <taxon>Tylenchomorpha</taxon>
        <taxon>Tylenchoidea</taxon>
        <taxon>Heteroderidae</taxon>
        <taxon>Heteroderinae</taxon>
        <taxon>Heterodera</taxon>
    </lineage>
</organism>
<reference evidence="1 2" key="1">
    <citation type="submission" date="2024-10" db="EMBL/GenBank/DDBJ databases">
        <authorList>
            <person name="Kim D."/>
        </authorList>
    </citation>
    <scope>NUCLEOTIDE SEQUENCE [LARGE SCALE GENOMIC DNA]</scope>
    <source>
        <strain evidence="1">Taebaek</strain>
    </source>
</reference>
<keyword evidence="2" id="KW-1185">Reference proteome</keyword>
<protein>
    <submittedName>
        <fullName evidence="1">Uncharacterized protein</fullName>
    </submittedName>
</protein>
<dbReference type="AlphaFoldDB" id="A0ABD2K2A2"/>
<evidence type="ECO:0000313" key="1">
    <source>
        <dbReference type="EMBL" id="KAL3097004.1"/>
    </source>
</evidence>
<proteinExistence type="predicted"/>
<sequence>MVYIERFQANSYEELNTVLEGLVRGDRIFNGGVFILFAIPRRFYCKFALSTVNTTIDDINRMGKNHLPELVIAYIHCSVGVWKEVWAVPNSPYKIDKTLGLRQLPTLIEYSLTDRRRIEGRMVYLDEQFLSVDYITRFFLKQPLNVFQ</sequence>
<name>A0ABD2K2A2_HETSC</name>
<accession>A0ABD2K2A2</accession>
<comment type="caution">
    <text evidence="1">The sequence shown here is derived from an EMBL/GenBank/DDBJ whole genome shotgun (WGS) entry which is preliminary data.</text>
</comment>
<dbReference type="Proteomes" id="UP001620645">
    <property type="component" value="Unassembled WGS sequence"/>
</dbReference>
<gene>
    <name evidence="1" type="ORF">niasHS_002720</name>
</gene>